<dbReference type="EMBL" id="FMAR01000010">
    <property type="protein sequence ID" value="SCC47976.1"/>
    <property type="molecule type" value="Genomic_DNA"/>
</dbReference>
<dbReference type="OrthoDB" id="826958at2"/>
<protein>
    <recommendedName>
        <fullName evidence="3">TerB family tellurite resistance protein</fullName>
    </recommendedName>
</protein>
<reference evidence="1 2" key="1">
    <citation type="submission" date="2016-08" db="EMBL/GenBank/DDBJ databases">
        <authorList>
            <person name="Seilhamer J.J."/>
        </authorList>
    </citation>
    <scope>NUCLEOTIDE SEQUENCE [LARGE SCALE GENOMIC DNA]</scope>
    <source>
        <strain evidence="1 2">A37T2</strain>
    </source>
</reference>
<organism evidence="1 2">
    <name type="scientific">Chitinophaga costaii</name>
    <dbReference type="NCBI Taxonomy" id="1335309"/>
    <lineage>
        <taxon>Bacteria</taxon>
        <taxon>Pseudomonadati</taxon>
        <taxon>Bacteroidota</taxon>
        <taxon>Chitinophagia</taxon>
        <taxon>Chitinophagales</taxon>
        <taxon>Chitinophagaceae</taxon>
        <taxon>Chitinophaga</taxon>
    </lineage>
</organism>
<sequence>MKRSLTKRRYGIRILLLLVLQVGVLPVARCQSAEITQLLLDIEKLAQLKNILSDMKKGYEILTKGYNTVRDISHGNFSLHRTFLDGLLLVNPSIAKYRHVADIIDDEVTLIAEYKKALKFFKSSGLCQPWEIDHFTDVYNTLFKASVNNLDELTMIITAQQLRMSDDERLRGIDRIYQEMEGQLSFLRAFNNQNNVMLLQRIRSTEDVESLRTLHGLNP</sequence>
<dbReference type="Proteomes" id="UP000242818">
    <property type="component" value="Unassembled WGS sequence"/>
</dbReference>
<proteinExistence type="predicted"/>
<dbReference type="AlphaFoldDB" id="A0A1C4EWV2"/>
<evidence type="ECO:0000313" key="2">
    <source>
        <dbReference type="Proteomes" id="UP000242818"/>
    </source>
</evidence>
<dbReference type="STRING" id="1335309.GA0116948_11063"/>
<name>A0A1C4EWV2_9BACT</name>
<evidence type="ECO:0000313" key="1">
    <source>
        <dbReference type="EMBL" id="SCC47976.1"/>
    </source>
</evidence>
<gene>
    <name evidence="1" type="ORF">GA0116948_11063</name>
</gene>
<evidence type="ECO:0008006" key="3">
    <source>
        <dbReference type="Google" id="ProtNLM"/>
    </source>
</evidence>
<dbReference type="RefSeq" id="WP_089713364.1">
    <property type="nucleotide sequence ID" value="NZ_FMAR01000010.1"/>
</dbReference>
<accession>A0A1C4EWV2</accession>
<keyword evidence="2" id="KW-1185">Reference proteome</keyword>